<dbReference type="InterPro" id="IPR013096">
    <property type="entry name" value="Cupin_2"/>
</dbReference>
<protein>
    <submittedName>
        <fullName evidence="2">Cupin domain-containing protein</fullName>
    </submittedName>
</protein>
<evidence type="ECO:0000259" key="1">
    <source>
        <dbReference type="Pfam" id="PF07883"/>
    </source>
</evidence>
<evidence type="ECO:0000313" key="2">
    <source>
        <dbReference type="EMBL" id="UWZ52594.1"/>
    </source>
</evidence>
<reference evidence="2" key="1">
    <citation type="submission" date="2021-04" db="EMBL/GenBank/DDBJ databases">
        <title>Dactylosporangium aurantiacum NRRL B-8018 full assembly.</title>
        <authorList>
            <person name="Hartkoorn R.C."/>
            <person name="Beaudoing E."/>
            <person name="Hot D."/>
        </authorList>
    </citation>
    <scope>NUCLEOTIDE SEQUENCE</scope>
    <source>
        <strain evidence="2">NRRL B-8018</strain>
    </source>
</reference>
<proteinExistence type="predicted"/>
<dbReference type="SUPFAM" id="SSF51182">
    <property type="entry name" value="RmlC-like cupins"/>
    <property type="match status" value="1"/>
</dbReference>
<feature type="domain" description="Cupin type-2" evidence="1">
    <location>
        <begin position="45"/>
        <end position="106"/>
    </location>
</feature>
<keyword evidence="3" id="KW-1185">Reference proteome</keyword>
<dbReference type="EMBL" id="CP073767">
    <property type="protein sequence ID" value="UWZ52594.1"/>
    <property type="molecule type" value="Genomic_DNA"/>
</dbReference>
<dbReference type="InterPro" id="IPR014710">
    <property type="entry name" value="RmlC-like_jellyroll"/>
</dbReference>
<dbReference type="Pfam" id="PF07883">
    <property type="entry name" value="Cupin_2"/>
    <property type="match status" value="1"/>
</dbReference>
<dbReference type="AlphaFoldDB" id="A0A9Q9IFU6"/>
<name>A0A9Q9IFU6_9ACTN</name>
<dbReference type="OrthoDB" id="3296127at2"/>
<organism evidence="2 3">
    <name type="scientific">Dactylosporangium aurantiacum</name>
    <dbReference type="NCBI Taxonomy" id="35754"/>
    <lineage>
        <taxon>Bacteria</taxon>
        <taxon>Bacillati</taxon>
        <taxon>Actinomycetota</taxon>
        <taxon>Actinomycetes</taxon>
        <taxon>Micromonosporales</taxon>
        <taxon>Micromonosporaceae</taxon>
        <taxon>Dactylosporangium</taxon>
    </lineage>
</organism>
<dbReference type="RefSeq" id="WP_033363712.1">
    <property type="nucleotide sequence ID" value="NZ_CP073767.1"/>
</dbReference>
<accession>A0A9Q9IFU6</accession>
<dbReference type="Gene3D" id="2.60.120.10">
    <property type="entry name" value="Jelly Rolls"/>
    <property type="match status" value="1"/>
</dbReference>
<dbReference type="KEGG" id="daur:Daura_39080"/>
<sequence length="114" mass="12246">MRKLTVADLPDGGTPATLAAIGAGWGPVMRGGISRYDDPGHRTHAESDRHTHDVPEIFTIVQGSGYVEIDGARADTFRAGDLLIIPPGEDHHLVSDGDVPLVFTWMHLAPLDRA</sequence>
<dbReference type="Proteomes" id="UP001058003">
    <property type="component" value="Chromosome"/>
</dbReference>
<gene>
    <name evidence="2" type="ORF">Daura_39080</name>
</gene>
<evidence type="ECO:0000313" key="3">
    <source>
        <dbReference type="Proteomes" id="UP001058003"/>
    </source>
</evidence>
<dbReference type="InterPro" id="IPR011051">
    <property type="entry name" value="RmlC_Cupin_sf"/>
</dbReference>